<keyword evidence="4" id="KW-0274">FAD</keyword>
<dbReference type="InterPro" id="IPR036249">
    <property type="entry name" value="Thioredoxin-like_sf"/>
</dbReference>
<comment type="similarity">
    <text evidence="2">Belongs to the PheA/TfdB FAD monooxygenase family.</text>
</comment>
<evidence type="ECO:0000256" key="5">
    <source>
        <dbReference type="ARBA" id="ARBA00023002"/>
    </source>
</evidence>
<feature type="domain" description="FAD-binding" evidence="6">
    <location>
        <begin position="7"/>
        <end position="356"/>
    </location>
</feature>
<dbReference type="AlphaFoldDB" id="S8FG10"/>
<dbReference type="Gene3D" id="3.50.50.60">
    <property type="entry name" value="FAD/NAD(P)-binding domain"/>
    <property type="match status" value="1"/>
</dbReference>
<dbReference type="STRING" id="743788.S8FG10"/>
<dbReference type="InterPro" id="IPR002938">
    <property type="entry name" value="FAD-bd"/>
</dbReference>
<dbReference type="SUPFAM" id="SSF51905">
    <property type="entry name" value="FAD/NAD(P)-binding domain"/>
    <property type="match status" value="1"/>
</dbReference>
<sequence length="554" mass="60820">MTSQPSILVVGAGPTGLTLALTLRKNGVPVRVIDRQADFPLVQRGSGLMPRTLEVFHYLGALPDMQAIYKLLVPEHHYRPGSLEVEKTIHLHQLVDPTPDVPYPNPVLLGQGLTQQILRKHLEAFGTTVETETELREYKQDAEGVTATLVKYKGGEETTETVRLRYLVGTDGGKSIIRKSLGLSFEGKALNQGIIMGELQLEGLDRDHWHRWADWQSPTMITVIFRPTEIPERFFFLAAGHVDYDALVADQDKLLQAMRDFVGRPEIRLGKIVYATVFLPQARVAEKFSVDRVFIAGDAGHVHGPQGGQGLNTSVQDAFNLGWKLALVEKNLAPPALLDTYSLERQPIAKRMVQETLGIYKDLLDAVSKGTGSQKSRAEYLKQLGINYRWSALVRDERQPIDKQQTLDELDVYGARGGDVLRAGDRAPDAPGLVEVTEGGRVTRLFDVLQVTCHTVLVFTRDTAKVQSVVEAVSSMPSGAVAAAVVYPQGSSTTPPATDAYRVFVDSEAHAYRFFGASADATTVFVVRPDGVVGGIVFGEEGVRKYFEGIFSAA</sequence>
<keyword evidence="5" id="KW-0560">Oxidoreductase</keyword>
<evidence type="ECO:0000259" key="6">
    <source>
        <dbReference type="Pfam" id="PF01494"/>
    </source>
</evidence>
<dbReference type="HOGENOM" id="CLU_009665_20_3_1"/>
<evidence type="ECO:0000256" key="2">
    <source>
        <dbReference type="ARBA" id="ARBA00007801"/>
    </source>
</evidence>
<dbReference type="InterPro" id="IPR038220">
    <property type="entry name" value="PHOX_C_sf"/>
</dbReference>
<dbReference type="InterPro" id="IPR036188">
    <property type="entry name" value="FAD/NAD-bd_sf"/>
</dbReference>
<evidence type="ECO:0000256" key="3">
    <source>
        <dbReference type="ARBA" id="ARBA00022630"/>
    </source>
</evidence>
<comment type="cofactor">
    <cofactor evidence="1">
        <name>FAD</name>
        <dbReference type="ChEBI" id="CHEBI:57692"/>
    </cofactor>
</comment>
<proteinExistence type="inferred from homology"/>
<dbReference type="Gene3D" id="3.40.30.20">
    <property type="match status" value="1"/>
</dbReference>
<dbReference type="GO" id="GO:0016709">
    <property type="term" value="F:oxidoreductase activity, acting on paired donors, with incorporation or reduction of molecular oxygen, NAD(P)H as one donor, and incorporation of one atom of oxygen"/>
    <property type="evidence" value="ECO:0007669"/>
    <property type="project" value="UniProtKB-ARBA"/>
</dbReference>
<keyword evidence="3" id="KW-0285">Flavoprotein</keyword>
<dbReference type="Pfam" id="PF01494">
    <property type="entry name" value="FAD_binding_3"/>
    <property type="match status" value="1"/>
</dbReference>
<dbReference type="Gene3D" id="3.30.70.2450">
    <property type="match status" value="1"/>
</dbReference>
<dbReference type="GO" id="GO:0071949">
    <property type="term" value="F:FAD binding"/>
    <property type="evidence" value="ECO:0007669"/>
    <property type="project" value="InterPro"/>
</dbReference>
<dbReference type="InParanoid" id="S8FG10"/>
<dbReference type="Proteomes" id="UP000015241">
    <property type="component" value="Unassembled WGS sequence"/>
</dbReference>
<organism evidence="7 8">
    <name type="scientific">Fomitopsis schrenkii</name>
    <name type="common">Brown rot fungus</name>
    <dbReference type="NCBI Taxonomy" id="2126942"/>
    <lineage>
        <taxon>Eukaryota</taxon>
        <taxon>Fungi</taxon>
        <taxon>Dikarya</taxon>
        <taxon>Basidiomycota</taxon>
        <taxon>Agaricomycotina</taxon>
        <taxon>Agaricomycetes</taxon>
        <taxon>Polyporales</taxon>
        <taxon>Fomitopsis</taxon>
    </lineage>
</organism>
<dbReference type="PRINTS" id="PR00420">
    <property type="entry name" value="RNGMNOXGNASE"/>
</dbReference>
<dbReference type="EMBL" id="KE504149">
    <property type="protein sequence ID" value="EPT00371.1"/>
    <property type="molecule type" value="Genomic_DNA"/>
</dbReference>
<evidence type="ECO:0000313" key="7">
    <source>
        <dbReference type="EMBL" id="EPT00371.1"/>
    </source>
</evidence>
<evidence type="ECO:0000313" key="8">
    <source>
        <dbReference type="Proteomes" id="UP000015241"/>
    </source>
</evidence>
<dbReference type="SUPFAM" id="SSF52833">
    <property type="entry name" value="Thioredoxin-like"/>
    <property type="match status" value="1"/>
</dbReference>
<name>S8FG10_FOMSC</name>
<dbReference type="PANTHER" id="PTHR43004">
    <property type="entry name" value="TRK SYSTEM POTASSIUM UPTAKE PROTEIN"/>
    <property type="match status" value="1"/>
</dbReference>
<dbReference type="eggNOG" id="KOG3855">
    <property type="taxonomic scope" value="Eukaryota"/>
</dbReference>
<evidence type="ECO:0000256" key="4">
    <source>
        <dbReference type="ARBA" id="ARBA00022827"/>
    </source>
</evidence>
<dbReference type="InterPro" id="IPR050641">
    <property type="entry name" value="RIFMO-like"/>
</dbReference>
<accession>S8FG10</accession>
<gene>
    <name evidence="7" type="ORF">FOMPIDRAFT_1023779</name>
</gene>
<dbReference type="OrthoDB" id="2690153at2759"/>
<dbReference type="PANTHER" id="PTHR43004:SF19">
    <property type="entry name" value="BINDING MONOOXYGENASE, PUTATIVE (JCVI)-RELATED"/>
    <property type="match status" value="1"/>
</dbReference>
<keyword evidence="8" id="KW-1185">Reference proteome</keyword>
<evidence type="ECO:0000256" key="1">
    <source>
        <dbReference type="ARBA" id="ARBA00001974"/>
    </source>
</evidence>
<protein>
    <recommendedName>
        <fullName evidence="6">FAD-binding domain-containing protein</fullName>
    </recommendedName>
</protein>
<reference evidence="7 8" key="1">
    <citation type="journal article" date="2012" name="Science">
        <title>The Paleozoic origin of enzymatic lignin decomposition reconstructed from 31 fungal genomes.</title>
        <authorList>
            <person name="Floudas D."/>
            <person name="Binder M."/>
            <person name="Riley R."/>
            <person name="Barry K."/>
            <person name="Blanchette R.A."/>
            <person name="Henrissat B."/>
            <person name="Martinez A.T."/>
            <person name="Otillar R."/>
            <person name="Spatafora J.W."/>
            <person name="Yadav J.S."/>
            <person name="Aerts A."/>
            <person name="Benoit I."/>
            <person name="Boyd A."/>
            <person name="Carlson A."/>
            <person name="Copeland A."/>
            <person name="Coutinho P.M."/>
            <person name="de Vries R.P."/>
            <person name="Ferreira P."/>
            <person name="Findley K."/>
            <person name="Foster B."/>
            <person name="Gaskell J."/>
            <person name="Glotzer D."/>
            <person name="Gorecki P."/>
            <person name="Heitman J."/>
            <person name="Hesse C."/>
            <person name="Hori C."/>
            <person name="Igarashi K."/>
            <person name="Jurgens J.A."/>
            <person name="Kallen N."/>
            <person name="Kersten P."/>
            <person name="Kohler A."/>
            <person name="Kuees U."/>
            <person name="Kumar T.K.A."/>
            <person name="Kuo A."/>
            <person name="LaButti K."/>
            <person name="Larrondo L.F."/>
            <person name="Lindquist E."/>
            <person name="Ling A."/>
            <person name="Lombard V."/>
            <person name="Lucas S."/>
            <person name="Lundell T."/>
            <person name="Martin R."/>
            <person name="McLaughlin D.J."/>
            <person name="Morgenstern I."/>
            <person name="Morin E."/>
            <person name="Murat C."/>
            <person name="Nagy L.G."/>
            <person name="Nolan M."/>
            <person name="Ohm R.A."/>
            <person name="Patyshakuliyeva A."/>
            <person name="Rokas A."/>
            <person name="Ruiz-Duenas F.J."/>
            <person name="Sabat G."/>
            <person name="Salamov A."/>
            <person name="Samejima M."/>
            <person name="Schmutz J."/>
            <person name="Slot J.C."/>
            <person name="St John F."/>
            <person name="Stenlid J."/>
            <person name="Sun H."/>
            <person name="Sun S."/>
            <person name="Syed K."/>
            <person name="Tsang A."/>
            <person name="Wiebenga A."/>
            <person name="Young D."/>
            <person name="Pisabarro A."/>
            <person name="Eastwood D.C."/>
            <person name="Martin F."/>
            <person name="Cullen D."/>
            <person name="Grigoriev I.V."/>
            <person name="Hibbett D.S."/>
        </authorList>
    </citation>
    <scope>NUCLEOTIDE SEQUENCE</scope>
    <source>
        <strain evidence="8">FP-58527</strain>
    </source>
</reference>